<dbReference type="AlphaFoldDB" id="A0A1I1TW13"/>
<dbReference type="SUPFAM" id="SSF53335">
    <property type="entry name" value="S-adenosyl-L-methionine-dependent methyltransferases"/>
    <property type="match status" value="1"/>
</dbReference>
<organism evidence="3 4">
    <name type="scientific">Spirosoma endophyticum</name>
    <dbReference type="NCBI Taxonomy" id="662367"/>
    <lineage>
        <taxon>Bacteria</taxon>
        <taxon>Pseudomonadati</taxon>
        <taxon>Bacteroidota</taxon>
        <taxon>Cytophagia</taxon>
        <taxon>Cytophagales</taxon>
        <taxon>Cytophagaceae</taxon>
        <taxon>Spirosoma</taxon>
    </lineage>
</organism>
<protein>
    <submittedName>
        <fullName evidence="3">Putative S-adenosyl-L-methionine-dependent methyltransferase</fullName>
    </submittedName>
</protein>
<dbReference type="InterPro" id="IPR003788">
    <property type="entry name" value="NDUFAF7"/>
</dbReference>
<dbReference type="InterPro" id="IPR038375">
    <property type="entry name" value="NDUFAF7_sf"/>
</dbReference>
<sequence>MTIDYGFESADLYTPSRRQGTLRCYRNHTTNTSLYEQIGGQDITTSINFSALAHYTRVPNKG</sequence>
<evidence type="ECO:0000256" key="2">
    <source>
        <dbReference type="ARBA" id="ARBA00022679"/>
    </source>
</evidence>
<keyword evidence="2 3" id="KW-0808">Transferase</keyword>
<proteinExistence type="predicted"/>
<name>A0A1I1TW13_9BACT</name>
<dbReference type="Proteomes" id="UP000198598">
    <property type="component" value="Unassembled WGS sequence"/>
</dbReference>
<accession>A0A1I1TW13</accession>
<evidence type="ECO:0000313" key="4">
    <source>
        <dbReference type="Proteomes" id="UP000198598"/>
    </source>
</evidence>
<keyword evidence="4" id="KW-1185">Reference proteome</keyword>
<reference evidence="3 4" key="1">
    <citation type="submission" date="2016-10" db="EMBL/GenBank/DDBJ databases">
        <authorList>
            <person name="de Groot N.N."/>
        </authorList>
    </citation>
    <scope>NUCLEOTIDE SEQUENCE [LARGE SCALE GENOMIC DNA]</scope>
    <source>
        <strain evidence="3 4">DSM 26130</strain>
    </source>
</reference>
<dbReference type="OrthoDB" id="9794208at2"/>
<dbReference type="EMBL" id="FOLQ01000006">
    <property type="protein sequence ID" value="SFD62719.1"/>
    <property type="molecule type" value="Genomic_DNA"/>
</dbReference>
<dbReference type="Pfam" id="PF02636">
    <property type="entry name" value="Methyltransf_28"/>
    <property type="match status" value="1"/>
</dbReference>
<dbReference type="InterPro" id="IPR029063">
    <property type="entry name" value="SAM-dependent_MTases_sf"/>
</dbReference>
<dbReference type="GO" id="GO:0008168">
    <property type="term" value="F:methyltransferase activity"/>
    <property type="evidence" value="ECO:0007669"/>
    <property type="project" value="UniProtKB-KW"/>
</dbReference>
<gene>
    <name evidence="3" type="ORF">SAMN05216167_10616</name>
</gene>
<dbReference type="GO" id="GO:0032259">
    <property type="term" value="P:methylation"/>
    <property type="evidence" value="ECO:0007669"/>
    <property type="project" value="UniProtKB-KW"/>
</dbReference>
<evidence type="ECO:0000256" key="1">
    <source>
        <dbReference type="ARBA" id="ARBA00022603"/>
    </source>
</evidence>
<keyword evidence="1 3" id="KW-0489">Methyltransferase</keyword>
<dbReference type="Gene3D" id="3.40.50.12710">
    <property type="match status" value="1"/>
</dbReference>
<evidence type="ECO:0000313" key="3">
    <source>
        <dbReference type="EMBL" id="SFD62719.1"/>
    </source>
</evidence>
<dbReference type="STRING" id="662367.SAMN05216167_10616"/>
<dbReference type="RefSeq" id="WP_093828145.1">
    <property type="nucleotide sequence ID" value="NZ_FOLQ01000006.1"/>
</dbReference>